<dbReference type="GO" id="GO:0003677">
    <property type="term" value="F:DNA binding"/>
    <property type="evidence" value="ECO:0007669"/>
    <property type="project" value="UniProtKB-KW"/>
</dbReference>
<dbReference type="GO" id="GO:0032196">
    <property type="term" value="P:transposition"/>
    <property type="evidence" value="ECO:0007669"/>
    <property type="project" value="UniProtKB-KW"/>
</dbReference>
<protein>
    <submittedName>
        <fullName evidence="8">Transposase, IS605 OrfB family, central region</fullName>
    </submittedName>
</protein>
<reference evidence="9" key="1">
    <citation type="journal article" date="2011" name="Proc. Natl. Acad. Sci. U.S.A.">
        <title>Genomic insights into the physiology and ecology of the marine filamentous cyanobacterium Lyngbya majuscula.</title>
        <authorList>
            <person name="Jones A.C."/>
            <person name="Monroe E.A."/>
            <person name="Podell S."/>
            <person name="Hess W.R."/>
            <person name="Klages S."/>
            <person name="Esquenazi E."/>
            <person name="Niessen S."/>
            <person name="Hoover H."/>
            <person name="Rothmann M."/>
            <person name="Lasken R.S."/>
            <person name="Yates J.R.III."/>
            <person name="Reinhardt R."/>
            <person name="Kube M."/>
            <person name="Burkart M.D."/>
            <person name="Allen E.E."/>
            <person name="Dorrestein P.C."/>
            <person name="Gerwick W.H."/>
            <person name="Gerwick L."/>
        </authorList>
    </citation>
    <scope>NUCLEOTIDE SEQUENCE [LARGE SCALE GENOMIC DNA]</scope>
    <source>
        <strain evidence="9">3L</strain>
    </source>
</reference>
<keyword evidence="9" id="KW-1185">Reference proteome</keyword>
<comment type="similarity">
    <text evidence="1">In the C-terminal section; belongs to the transposase 35 family.</text>
</comment>
<keyword evidence="4" id="KW-0233">DNA recombination</keyword>
<dbReference type="HOGENOM" id="CLU_032903_1_1_3"/>
<dbReference type="EMBL" id="GL890944">
    <property type="protein sequence ID" value="EGJ31015.1"/>
    <property type="molecule type" value="Genomic_DNA"/>
</dbReference>
<dbReference type="Proteomes" id="UP000003959">
    <property type="component" value="Unassembled WGS sequence"/>
</dbReference>
<dbReference type="InterPro" id="IPR001959">
    <property type="entry name" value="Transposase"/>
</dbReference>
<gene>
    <name evidence="8" type="ORF">LYNGBM3L_44420</name>
</gene>
<proteinExistence type="inferred from homology"/>
<evidence type="ECO:0000256" key="1">
    <source>
        <dbReference type="ARBA" id="ARBA00008761"/>
    </source>
</evidence>
<dbReference type="AlphaFoldDB" id="F4XWQ5"/>
<sequence length="439" mass="50438">MMIIIEFKAYGKSCQYQAIDEAIRTVKFIRNSCIRLWMDNKGTGKYDLSKYSKILAKEFPFANELNSTARQAAAERAWSSITRFYDNCKKKVPGKKGFPRFQKHCRSVEYKQSGWKLSPDKKSITFSDKKGIGKLKLKGTWDLWRFDKKLIKRVRIVTRADGYYVQFCVSVDVKEQLDPADTTLGLDVGLKEFYTDSRGNTEPHPRFYRAGEKRLKFYQRRVSRKNKGSSNRKKAINRLGRQHLKISRQREEHAKRLVRSYRKIVEPYYKRFNPFMQSRTPIKAPLSKVSSPARCVIRSNDLVAYEDLRVKNLVKNHCLAKSINDAGWYQFRKWLEHFGEKFGRVTVPVNPAYTSQNCSECGEVVKKSLSTRTHVCECGCELDRDHNAAINILKRALGTVGHTGTWIIDQNASGDLASTVLGSGQEQQVGSLSEESPSL</sequence>
<evidence type="ECO:0000313" key="9">
    <source>
        <dbReference type="Proteomes" id="UP000003959"/>
    </source>
</evidence>
<name>F4XWQ5_9CYAN</name>
<dbReference type="Pfam" id="PF01385">
    <property type="entry name" value="OrfB_IS605"/>
    <property type="match status" value="1"/>
</dbReference>
<evidence type="ECO:0000256" key="4">
    <source>
        <dbReference type="ARBA" id="ARBA00023172"/>
    </source>
</evidence>
<accession>F4XWQ5</accession>
<evidence type="ECO:0000313" key="8">
    <source>
        <dbReference type="EMBL" id="EGJ31015.1"/>
    </source>
</evidence>
<dbReference type="GO" id="GO:0006310">
    <property type="term" value="P:DNA recombination"/>
    <property type="evidence" value="ECO:0007669"/>
    <property type="project" value="UniProtKB-KW"/>
</dbReference>
<organism evidence="8 9">
    <name type="scientific">Moorena producens 3L</name>
    <dbReference type="NCBI Taxonomy" id="489825"/>
    <lineage>
        <taxon>Bacteria</taxon>
        <taxon>Bacillati</taxon>
        <taxon>Cyanobacteriota</taxon>
        <taxon>Cyanophyceae</taxon>
        <taxon>Coleofasciculales</taxon>
        <taxon>Coleofasciculaceae</taxon>
        <taxon>Moorena</taxon>
    </lineage>
</organism>
<keyword evidence="3" id="KW-0238">DNA-binding</keyword>
<dbReference type="InterPro" id="IPR010095">
    <property type="entry name" value="Cas12f1-like_TNB"/>
</dbReference>
<evidence type="ECO:0000256" key="2">
    <source>
        <dbReference type="ARBA" id="ARBA00022578"/>
    </source>
</evidence>
<dbReference type="Pfam" id="PF07282">
    <property type="entry name" value="Cas12f1-like_TNB"/>
    <property type="match status" value="1"/>
</dbReference>
<evidence type="ECO:0000256" key="3">
    <source>
        <dbReference type="ARBA" id="ARBA00023125"/>
    </source>
</evidence>
<feature type="region of interest" description="Disordered" evidence="5">
    <location>
        <begin position="222"/>
        <end position="241"/>
    </location>
</feature>
<evidence type="ECO:0000259" key="6">
    <source>
        <dbReference type="Pfam" id="PF01385"/>
    </source>
</evidence>
<dbReference type="eggNOG" id="COG0675">
    <property type="taxonomic scope" value="Bacteria"/>
</dbReference>
<feature type="domain" description="Probable transposase IS891/IS1136/IS1341" evidence="6">
    <location>
        <begin position="166"/>
        <end position="260"/>
    </location>
</feature>
<evidence type="ECO:0000259" key="7">
    <source>
        <dbReference type="Pfam" id="PF07282"/>
    </source>
</evidence>
<keyword evidence="2" id="KW-0815">Transposition</keyword>
<evidence type="ECO:0000256" key="5">
    <source>
        <dbReference type="SAM" id="MobiDB-lite"/>
    </source>
</evidence>
<feature type="domain" description="Cas12f1-like TNB" evidence="7">
    <location>
        <begin position="328"/>
        <end position="392"/>
    </location>
</feature>
<dbReference type="NCBIfam" id="NF040570">
    <property type="entry name" value="guided_TnpB"/>
    <property type="match status" value="1"/>
</dbReference>